<protein>
    <submittedName>
        <fullName evidence="1">Uncharacterized protein</fullName>
    </submittedName>
</protein>
<dbReference type="EMBL" id="BARW01033257">
    <property type="protein sequence ID" value="GAJ07811.1"/>
    <property type="molecule type" value="Genomic_DNA"/>
</dbReference>
<dbReference type="AlphaFoldDB" id="X1V6C6"/>
<proteinExistence type="predicted"/>
<reference evidence="1" key="1">
    <citation type="journal article" date="2014" name="Front. Microbiol.">
        <title>High frequency of phylogenetically diverse reductive dehalogenase-homologous genes in deep subseafloor sedimentary metagenomes.</title>
        <authorList>
            <person name="Kawai M."/>
            <person name="Futagami T."/>
            <person name="Toyoda A."/>
            <person name="Takaki Y."/>
            <person name="Nishi S."/>
            <person name="Hori S."/>
            <person name="Arai W."/>
            <person name="Tsubouchi T."/>
            <person name="Morono Y."/>
            <person name="Uchiyama I."/>
            <person name="Ito T."/>
            <person name="Fujiyama A."/>
            <person name="Inagaki F."/>
            <person name="Takami H."/>
        </authorList>
    </citation>
    <scope>NUCLEOTIDE SEQUENCE</scope>
    <source>
        <strain evidence="1">Expedition CK06-06</strain>
    </source>
</reference>
<comment type="caution">
    <text evidence="1">The sequence shown here is derived from an EMBL/GenBank/DDBJ whole genome shotgun (WGS) entry which is preliminary data.</text>
</comment>
<name>X1V6C6_9ZZZZ</name>
<sequence length="75" mass="8540">MIGRGTRLHFGKENVTIVDIVDVTRKHSLTTLSGLFDLSEKFDLEGRTTDEAEKAIRWVEPNRPRVPMVIGNVIY</sequence>
<organism evidence="1">
    <name type="scientific">marine sediment metagenome</name>
    <dbReference type="NCBI Taxonomy" id="412755"/>
    <lineage>
        <taxon>unclassified sequences</taxon>
        <taxon>metagenomes</taxon>
        <taxon>ecological metagenomes</taxon>
    </lineage>
</organism>
<evidence type="ECO:0000313" key="1">
    <source>
        <dbReference type="EMBL" id="GAJ07811.1"/>
    </source>
</evidence>
<gene>
    <name evidence="1" type="ORF">S12H4_52414</name>
</gene>
<accession>X1V6C6</accession>